<feature type="region of interest" description="Disordered" evidence="4">
    <location>
        <begin position="658"/>
        <end position="691"/>
    </location>
</feature>
<dbReference type="SUPFAM" id="SSF47576">
    <property type="entry name" value="Calponin-homology domain, CH-domain"/>
    <property type="match status" value="2"/>
</dbReference>
<dbReference type="Proteomes" id="UP001165090">
    <property type="component" value="Unassembled WGS sequence"/>
</dbReference>
<feature type="region of interest" description="Disordered" evidence="4">
    <location>
        <begin position="336"/>
        <end position="367"/>
    </location>
</feature>
<dbReference type="PROSITE" id="PS50021">
    <property type="entry name" value="CH"/>
    <property type="match status" value="2"/>
</dbReference>
<feature type="domain" description="Calponin-homology (CH)" evidence="5">
    <location>
        <begin position="756"/>
        <end position="868"/>
    </location>
</feature>
<feature type="compositionally biased region" description="Low complexity" evidence="4">
    <location>
        <begin position="600"/>
        <end position="612"/>
    </location>
</feature>
<dbReference type="PANTHER" id="PTHR19961:SF18">
    <property type="entry name" value="FI19014P1"/>
    <property type="match status" value="1"/>
</dbReference>
<evidence type="ECO:0000256" key="3">
    <source>
        <dbReference type="ARBA" id="ARBA00023203"/>
    </source>
</evidence>
<dbReference type="CDD" id="cd21220">
    <property type="entry name" value="CH_PLS_FIM_rpt4"/>
    <property type="match status" value="1"/>
</dbReference>
<evidence type="ECO:0000259" key="5">
    <source>
        <dbReference type="PROSITE" id="PS50021"/>
    </source>
</evidence>
<keyword evidence="2" id="KW-0677">Repeat</keyword>
<evidence type="ECO:0000256" key="2">
    <source>
        <dbReference type="ARBA" id="ARBA00022737"/>
    </source>
</evidence>
<sequence>MSILLALLRSPRISGPSRNPRAKTTQEFYTEMGVFNRCTTEGTELNELPAVAFPAPLASKDSAPTASNSLANELAGDESPLSLDFSYRASAAAEITFTYGCLNPGGCFVTDECVQEVFERLCWSGSILCNLLCSALPGSLDERAINTTDRGFGNLTPDEVLENFQLCYNCAHAQGCDVQELTVGRLCACEVSCLADFVLEVLRLSVVQVLPAADRQVILRPQFQAVGPATAGGAASQHKGRLAVTSLLPVGTHRQLPCGDCAPDLPIGDISSRSNSSSSGCADVSGNCDHRAGTDVLERCGLNSVTASPIGTAAARRAMAGLEYWALELVHTQPGGTALASPSLAGTSSPATPPPAPCGLGTSPAAHGPPLQLSPAERVTNPAAFSTIKVVSSHNDKWGTEVGWGPSSSGQSIEDGDRTYGAQVGAGTDSTIAATASNPVATDPAVTNEPDPLGLEIWEHLAALLSRPLACSAVPRDRTTFEHAQEMLKQGSPYSATSGDFSEGTPQPTIPTGLQVTVPRDATDDEEARWAAAAELLSKALGAAPNYGPPLPTLRVQHLQRRHPGLRALILARALLVHCRQRDRLLVELTPSRTNETAHGSNISNNSSSGSIYPTSTADVTPGSAAGKGAEQGSAAAVAAASVIAAAAAAAPKMLPASPAPPLPPRRESALPVSSKAVSRRQHSTGGHAPMDLLSEHNLLVQREHHQRELRRLQKQQQLSTSGGGNAGGDRPHATATETVKGVLWSGDGDDEEGTDQEERVLRLWLNSLDQSIHVTSLFEQEITTGWPLLIALEAIQPGCVPWSDAFRPPFKEKLRKILSVQNCNLVIDVCTRQLAMPPLVNIGGLDLALGQRRATLSLVFQMMRHHMGMLLGLAAPHPIPSPRCTSATAVATTAQQQPGCGLAHNYNLGYGFSRSYSLSCGFSHDTAPQLAQHVPYAPSSQRGSRAHVEVEKAVLAWANAKLQEAALTAGAAAAAAASNDAAEVTSAAVAWPGGVAAPQLPFTPLASFSDKRLAAGRLLLQLLAAICPRSVNPKYVLPGRDDEERGSNARYLLSCARKLGCVIFLGWEDVVAARPNLLLLLLASFMALDRKRASNAADAALATTTAIAVTGGTVVGLPTSLAPVLP</sequence>
<dbReference type="SMART" id="SM00033">
    <property type="entry name" value="CH"/>
    <property type="match status" value="2"/>
</dbReference>
<organism evidence="6 7">
    <name type="scientific">Volvox africanus</name>
    <dbReference type="NCBI Taxonomy" id="51714"/>
    <lineage>
        <taxon>Eukaryota</taxon>
        <taxon>Viridiplantae</taxon>
        <taxon>Chlorophyta</taxon>
        <taxon>core chlorophytes</taxon>
        <taxon>Chlorophyceae</taxon>
        <taxon>CS clade</taxon>
        <taxon>Chlamydomonadales</taxon>
        <taxon>Volvocaceae</taxon>
        <taxon>Volvox</taxon>
    </lineage>
</organism>
<evidence type="ECO:0000313" key="6">
    <source>
        <dbReference type="EMBL" id="GLI68000.1"/>
    </source>
</evidence>
<feature type="domain" description="Calponin-homology (CH)" evidence="5">
    <location>
        <begin position="983"/>
        <end position="1091"/>
    </location>
</feature>
<dbReference type="InterPro" id="IPR039959">
    <property type="entry name" value="Fimbrin/Plastin"/>
</dbReference>
<name>A0ABQ5SEN5_9CHLO</name>
<dbReference type="InterPro" id="IPR036872">
    <property type="entry name" value="CH_dom_sf"/>
</dbReference>
<reference evidence="6 7" key="1">
    <citation type="journal article" date="2023" name="IScience">
        <title>Expanded male sex-determining region conserved during the evolution of homothallism in the green alga Volvox.</title>
        <authorList>
            <person name="Yamamoto K."/>
            <person name="Matsuzaki R."/>
            <person name="Mahakham W."/>
            <person name="Heman W."/>
            <person name="Sekimoto H."/>
            <person name="Kawachi M."/>
            <person name="Minakuchi Y."/>
            <person name="Toyoda A."/>
            <person name="Nozaki H."/>
        </authorList>
    </citation>
    <scope>NUCLEOTIDE SEQUENCE [LARGE SCALE GENOMIC DNA]</scope>
    <source>
        <strain evidence="6 7">NIES-4468</strain>
    </source>
</reference>
<accession>A0ABQ5SEN5</accession>
<feature type="region of interest" description="Disordered" evidence="4">
    <location>
        <begin position="594"/>
        <end position="629"/>
    </location>
</feature>
<feature type="region of interest" description="Disordered" evidence="4">
    <location>
        <begin position="492"/>
        <end position="511"/>
    </location>
</feature>
<dbReference type="Pfam" id="PF00307">
    <property type="entry name" value="CH"/>
    <property type="match status" value="2"/>
</dbReference>
<keyword evidence="7" id="KW-1185">Reference proteome</keyword>
<dbReference type="Gene3D" id="1.10.418.10">
    <property type="entry name" value="Calponin-like domain"/>
    <property type="match status" value="3"/>
</dbReference>
<comment type="subunit">
    <text evidence="1">Interacts with F-actin.</text>
</comment>
<evidence type="ECO:0000256" key="1">
    <source>
        <dbReference type="ARBA" id="ARBA00011385"/>
    </source>
</evidence>
<evidence type="ECO:0000313" key="7">
    <source>
        <dbReference type="Proteomes" id="UP001165090"/>
    </source>
</evidence>
<feature type="compositionally biased region" description="Low complexity" evidence="4">
    <location>
        <begin position="337"/>
        <end position="350"/>
    </location>
</feature>
<dbReference type="InterPro" id="IPR001715">
    <property type="entry name" value="CH_dom"/>
</dbReference>
<keyword evidence="3" id="KW-0009">Actin-binding</keyword>
<dbReference type="EMBL" id="BSDZ01000079">
    <property type="protein sequence ID" value="GLI68000.1"/>
    <property type="molecule type" value="Genomic_DNA"/>
</dbReference>
<protein>
    <recommendedName>
        <fullName evidence="5">Calponin-homology (CH) domain-containing protein</fullName>
    </recommendedName>
</protein>
<feature type="region of interest" description="Disordered" evidence="4">
    <location>
        <begin position="704"/>
        <end position="734"/>
    </location>
</feature>
<proteinExistence type="predicted"/>
<dbReference type="PANTHER" id="PTHR19961">
    <property type="entry name" value="FIMBRIN/PLASTIN"/>
    <property type="match status" value="1"/>
</dbReference>
<gene>
    <name evidence="6" type="ORF">VaNZ11_012212</name>
</gene>
<comment type="caution">
    <text evidence="6">The sequence shown here is derived from an EMBL/GenBank/DDBJ whole genome shotgun (WGS) entry which is preliminary data.</text>
</comment>
<evidence type="ECO:0000256" key="4">
    <source>
        <dbReference type="SAM" id="MobiDB-lite"/>
    </source>
</evidence>